<dbReference type="PANTHER" id="PTHR43201">
    <property type="entry name" value="ACYL-COA SYNTHETASE"/>
    <property type="match status" value="1"/>
</dbReference>
<organism evidence="5 6">
    <name type="scientific">Phialemonium atrogriseum</name>
    <dbReference type="NCBI Taxonomy" id="1093897"/>
    <lineage>
        <taxon>Eukaryota</taxon>
        <taxon>Fungi</taxon>
        <taxon>Dikarya</taxon>
        <taxon>Ascomycota</taxon>
        <taxon>Pezizomycotina</taxon>
        <taxon>Sordariomycetes</taxon>
        <taxon>Sordariomycetidae</taxon>
        <taxon>Cephalothecales</taxon>
        <taxon>Cephalothecaceae</taxon>
        <taxon>Phialemonium</taxon>
    </lineage>
</organism>
<evidence type="ECO:0000259" key="4">
    <source>
        <dbReference type="Pfam" id="PF00501"/>
    </source>
</evidence>
<proteinExistence type="inferred from homology"/>
<gene>
    <name evidence="5" type="ORF">QBC33DRAFT_595267</name>
</gene>
<dbReference type="Gene3D" id="3.30.300.30">
    <property type="match status" value="1"/>
</dbReference>
<accession>A0AAJ0BWN2</accession>
<evidence type="ECO:0000256" key="2">
    <source>
        <dbReference type="ARBA" id="ARBA00022598"/>
    </source>
</evidence>
<dbReference type="InterPro" id="IPR045851">
    <property type="entry name" value="AMP-bd_C_sf"/>
</dbReference>
<dbReference type="EMBL" id="MU839020">
    <property type="protein sequence ID" value="KAK1764479.1"/>
    <property type="molecule type" value="Genomic_DNA"/>
</dbReference>
<feature type="region of interest" description="Disordered" evidence="3">
    <location>
        <begin position="1"/>
        <end position="21"/>
    </location>
</feature>
<dbReference type="GO" id="GO:0006631">
    <property type="term" value="P:fatty acid metabolic process"/>
    <property type="evidence" value="ECO:0007669"/>
    <property type="project" value="TreeGrafter"/>
</dbReference>
<dbReference type="InterPro" id="IPR000873">
    <property type="entry name" value="AMP-dep_synth/lig_dom"/>
</dbReference>
<dbReference type="Gene3D" id="3.40.50.12780">
    <property type="entry name" value="N-terminal domain of ligase-like"/>
    <property type="match status" value="1"/>
</dbReference>
<evidence type="ECO:0000313" key="5">
    <source>
        <dbReference type="EMBL" id="KAK1764479.1"/>
    </source>
</evidence>
<dbReference type="GO" id="GO:0031956">
    <property type="term" value="F:medium-chain fatty acid-CoA ligase activity"/>
    <property type="evidence" value="ECO:0007669"/>
    <property type="project" value="TreeGrafter"/>
</dbReference>
<dbReference type="InterPro" id="IPR042099">
    <property type="entry name" value="ANL_N_sf"/>
</dbReference>
<comment type="similarity">
    <text evidence="1">Belongs to the ATP-dependent AMP-binding enzyme family.</text>
</comment>
<dbReference type="RefSeq" id="XP_060280692.1">
    <property type="nucleotide sequence ID" value="XM_060431814.1"/>
</dbReference>
<dbReference type="CDD" id="cd04433">
    <property type="entry name" value="AFD_class_I"/>
    <property type="match status" value="1"/>
</dbReference>
<evidence type="ECO:0000256" key="3">
    <source>
        <dbReference type="SAM" id="MobiDB-lite"/>
    </source>
</evidence>
<reference evidence="5" key="1">
    <citation type="submission" date="2023-06" db="EMBL/GenBank/DDBJ databases">
        <title>Genome-scale phylogeny and comparative genomics of the fungal order Sordariales.</title>
        <authorList>
            <consortium name="Lawrence Berkeley National Laboratory"/>
            <person name="Hensen N."/>
            <person name="Bonometti L."/>
            <person name="Westerberg I."/>
            <person name="Brannstrom I.O."/>
            <person name="Guillou S."/>
            <person name="Cros-Aarteil S."/>
            <person name="Calhoun S."/>
            <person name="Haridas S."/>
            <person name="Kuo A."/>
            <person name="Mondo S."/>
            <person name="Pangilinan J."/>
            <person name="Riley R."/>
            <person name="Labutti K."/>
            <person name="Andreopoulos B."/>
            <person name="Lipzen A."/>
            <person name="Chen C."/>
            <person name="Yanf M."/>
            <person name="Daum C."/>
            <person name="Ng V."/>
            <person name="Clum A."/>
            <person name="Steindorff A."/>
            <person name="Ohm R."/>
            <person name="Martin F."/>
            <person name="Silar P."/>
            <person name="Natvig D."/>
            <person name="Lalanne C."/>
            <person name="Gautier V."/>
            <person name="Ament-Velasquez S.L."/>
            <person name="Kruys A."/>
            <person name="Hutchinson M.I."/>
            <person name="Powell A.J."/>
            <person name="Barry K."/>
            <person name="Miller A.N."/>
            <person name="Grigoriev I.V."/>
            <person name="Debuchy R."/>
            <person name="Gladieux P."/>
            <person name="Thoren M.H."/>
            <person name="Johannesson H."/>
        </authorList>
    </citation>
    <scope>NUCLEOTIDE SEQUENCE</scope>
    <source>
        <strain evidence="5">8032-3</strain>
    </source>
</reference>
<dbReference type="SUPFAM" id="SSF56801">
    <property type="entry name" value="Acetyl-CoA synthetase-like"/>
    <property type="match status" value="1"/>
</dbReference>
<dbReference type="AlphaFoldDB" id="A0AAJ0BWN2"/>
<keyword evidence="2" id="KW-0436">Ligase</keyword>
<evidence type="ECO:0000313" key="6">
    <source>
        <dbReference type="Proteomes" id="UP001244011"/>
    </source>
</evidence>
<feature type="domain" description="AMP-dependent synthetase/ligase" evidence="4">
    <location>
        <begin position="42"/>
        <end position="427"/>
    </location>
</feature>
<keyword evidence="6" id="KW-1185">Reference proteome</keyword>
<dbReference type="Proteomes" id="UP001244011">
    <property type="component" value="Unassembled WGS sequence"/>
</dbReference>
<comment type="caution">
    <text evidence="5">The sequence shown here is derived from an EMBL/GenBank/DDBJ whole genome shotgun (WGS) entry which is preliminary data.</text>
</comment>
<dbReference type="GeneID" id="85315001"/>
<name>A0AAJ0BWN2_9PEZI</name>
<dbReference type="PANTHER" id="PTHR43201:SF5">
    <property type="entry name" value="MEDIUM-CHAIN ACYL-COA LIGASE ACSF2, MITOCHONDRIAL"/>
    <property type="match status" value="1"/>
</dbReference>
<protein>
    <submittedName>
        <fullName evidence="5">AMP-dependent synthetase/ligase</fullName>
    </submittedName>
</protein>
<evidence type="ECO:0000256" key="1">
    <source>
        <dbReference type="ARBA" id="ARBA00006432"/>
    </source>
</evidence>
<sequence>MGSVVDTLAEHDGGPPGPRGDSVWSILQRGIDEGPDRVALVTMHQSPDHLAQLVGPGGASPSGETLTWTYAQLRRGAARLGSVLDGHDIPPGSTVLAFLPSSAEWALTVWTAALKCYTLVTLNSEVVQPARKEELRFHIEKLAPSVVSLEDEAGAKAVDGIRSTNDAPFLGICLGTLTEPRPKWTTMANIAQTPFTDSQSTANPAADDPDRITTIVFTSGTSTGSPKGCPWTVKNLLAGTASSSRGRAGTPPAVGVIHSANSRALATAMSATLWHGGGVVVVPGPRFAPRTSLRAIEAHRAATVGVLPVHARMMGRREAGHAPGAVASLKRVFLSGEVVTAWMLGETRRVFPGASVYPSHGMSEGLGLFGWPLGLPDPVPEFGGVISSGLVMPGTKVRIVGEDGRVVKRSELGDLHVSSDSVIDGYFDGVSPDAFYEDERGRWYRTGDIGVLDGEGRIYILGRSGDVIVRAGNKIVPALVEACIGKHLDIMAQVIGIPDPASGDLPIAVVEELPEDATPADVDEVVVRSLGPNYSLGGVICLAQLGMATWPLTGSFKTSKADLRRAAIEYMSGEAAFVG</sequence>
<dbReference type="Pfam" id="PF00501">
    <property type="entry name" value="AMP-binding"/>
    <property type="match status" value="1"/>
</dbReference>